<feature type="compositionally biased region" description="Basic and acidic residues" evidence="1">
    <location>
        <begin position="235"/>
        <end position="245"/>
    </location>
</feature>
<proteinExistence type="predicted"/>
<feature type="region of interest" description="Disordered" evidence="1">
    <location>
        <begin position="1"/>
        <end position="28"/>
    </location>
</feature>
<dbReference type="EMBL" id="JBHFFA010000003">
    <property type="protein sequence ID" value="KAL2633004.1"/>
    <property type="molecule type" value="Genomic_DNA"/>
</dbReference>
<reference evidence="2 3" key="1">
    <citation type="submission" date="2024-09" db="EMBL/GenBank/DDBJ databases">
        <title>Chromosome-scale assembly of Riccia fluitans.</title>
        <authorList>
            <person name="Paukszto L."/>
            <person name="Sawicki J."/>
            <person name="Karawczyk K."/>
            <person name="Piernik-Szablinska J."/>
            <person name="Szczecinska M."/>
            <person name="Mazdziarz M."/>
        </authorList>
    </citation>
    <scope>NUCLEOTIDE SEQUENCE [LARGE SCALE GENOMIC DNA]</scope>
    <source>
        <strain evidence="2">Rf_01</strain>
        <tissue evidence="2">Aerial parts of the thallus</tissue>
    </source>
</reference>
<gene>
    <name evidence="2" type="ORF">R1flu_004483</name>
</gene>
<organism evidence="2 3">
    <name type="scientific">Riccia fluitans</name>
    <dbReference type="NCBI Taxonomy" id="41844"/>
    <lineage>
        <taxon>Eukaryota</taxon>
        <taxon>Viridiplantae</taxon>
        <taxon>Streptophyta</taxon>
        <taxon>Embryophyta</taxon>
        <taxon>Marchantiophyta</taxon>
        <taxon>Marchantiopsida</taxon>
        <taxon>Marchantiidae</taxon>
        <taxon>Marchantiales</taxon>
        <taxon>Ricciaceae</taxon>
        <taxon>Riccia</taxon>
    </lineage>
</organism>
<protein>
    <submittedName>
        <fullName evidence="2">Uncharacterized protein</fullName>
    </submittedName>
</protein>
<name>A0ABD1YQE8_9MARC</name>
<evidence type="ECO:0000256" key="1">
    <source>
        <dbReference type="SAM" id="MobiDB-lite"/>
    </source>
</evidence>
<dbReference type="Proteomes" id="UP001605036">
    <property type="component" value="Unassembled WGS sequence"/>
</dbReference>
<comment type="caution">
    <text evidence="2">The sequence shown here is derived from an EMBL/GenBank/DDBJ whole genome shotgun (WGS) entry which is preliminary data.</text>
</comment>
<accession>A0ABD1YQE8</accession>
<feature type="region of interest" description="Disordered" evidence="1">
    <location>
        <begin position="222"/>
        <end position="245"/>
    </location>
</feature>
<sequence>MKKANVGRAGAHGKLMHQAAGNARSRSTRVPFQELKDPTTCQEAFVVVLKLVTNGGTGPERKDVLFHAVKYMASRPKLFSNEQFSTLANQAMLNEIFSEEQKKLISEMNRTRLRFRTKGAKAKVKVEVEDVGCTSSSTLFQQLKDSNTCQEAYEMVLKLVTNGVPSKVDLFNARKVIASKPEYFSYEQLSIIASQALQNKTFSENQRKLFCEMKKESAGPVPAEAEARVSVGNEPKVHESSTDPKSIDQAATVCDRANLELFRQLKDPATCHKAYKMVLKLVADGGSVPGSKGDLFNAVTVIASKPELFSSEQFSIIADRALLNETFTNNQKTLLSGMKNQNLERSRREDTVSGEGEVELRAVEKAAIDRAPIQSKPIDQAEHASDRSNSLQVKLDAKKETAHNRAAVSAYLLSHDEGGCSNFNSTLYQELKEPNTCQQAGSTVLKKLLEKERNLFSDLKKEGLGPVRTNSPLFAQSVTKSTVDKEATIEVGSTETLSLPIYQAEAEDSSSRSSSVLLRKLKDPTTCQEAFKTVTEQLINARAVCEVRTDIFNALKVIGSNRNLFTRDQITTLADCALLNKMFSRREKAWISELLAKTLAEVNINEVSSELEEHSGAVLKKTASHHLPQPPVVLSSQRNATTEGSCNASYRFEGWWEFMANFCSICGRSSSSNVLV</sequence>
<keyword evidence="3" id="KW-1185">Reference proteome</keyword>
<dbReference type="AlphaFoldDB" id="A0ABD1YQE8"/>
<evidence type="ECO:0000313" key="2">
    <source>
        <dbReference type="EMBL" id="KAL2633004.1"/>
    </source>
</evidence>
<evidence type="ECO:0000313" key="3">
    <source>
        <dbReference type="Proteomes" id="UP001605036"/>
    </source>
</evidence>